<dbReference type="InterPro" id="IPR045781">
    <property type="entry name" value="SxtJ"/>
</dbReference>
<organism evidence="2 3">
    <name type="scientific">Candidatus Fonsibacter lacus</name>
    <dbReference type="NCBI Taxonomy" id="2576439"/>
    <lineage>
        <taxon>Bacteria</taxon>
        <taxon>Pseudomonadati</taxon>
        <taxon>Pseudomonadota</taxon>
        <taxon>Alphaproteobacteria</taxon>
        <taxon>Candidatus Pelagibacterales</taxon>
        <taxon>Candidatus Pelagibacterales incertae sedis</taxon>
        <taxon>Candidatus Fonsibacter</taxon>
    </lineage>
</organism>
<accession>A0A845S5L0</accession>
<evidence type="ECO:0008006" key="4">
    <source>
        <dbReference type="Google" id="ProtNLM"/>
    </source>
</evidence>
<reference evidence="2 3" key="1">
    <citation type="submission" date="2018-10" db="EMBL/GenBank/DDBJ databases">
        <title>Iterative Subtractive Binning of Freshwater Chronoseries Metagenomes Recovers Nearly Complete Genomes from over Four Hundred Novel Species.</title>
        <authorList>
            <person name="Rodriguez-R L.M."/>
            <person name="Tsementzi D."/>
            <person name="Luo C."/>
            <person name="Konstantinidis K.T."/>
        </authorList>
    </citation>
    <scope>NUCLEOTIDE SEQUENCE [LARGE SCALE GENOMIC DNA]</scope>
    <source>
        <strain evidence="2">WB7_2B_003</strain>
    </source>
</reference>
<dbReference type="EMBL" id="RGGN01000096">
    <property type="protein sequence ID" value="NCU63033.1"/>
    <property type="molecule type" value="Genomic_DNA"/>
</dbReference>
<keyword evidence="1" id="KW-1133">Transmembrane helix</keyword>
<name>A0A845S5L0_9PROT</name>
<evidence type="ECO:0000256" key="1">
    <source>
        <dbReference type="SAM" id="Phobius"/>
    </source>
</evidence>
<dbReference type="Proteomes" id="UP000572953">
    <property type="component" value="Unassembled WGS sequence"/>
</dbReference>
<protein>
    <recommendedName>
        <fullName evidence="4">SxtJ</fullName>
    </recommendedName>
</protein>
<proteinExistence type="predicted"/>
<keyword evidence="1" id="KW-0472">Membrane</keyword>
<evidence type="ECO:0000313" key="3">
    <source>
        <dbReference type="Proteomes" id="UP000572953"/>
    </source>
</evidence>
<feature type="transmembrane region" description="Helical" evidence="1">
    <location>
        <begin position="12"/>
        <end position="31"/>
    </location>
</feature>
<dbReference type="Pfam" id="PF19588">
    <property type="entry name" value="SxtJ"/>
    <property type="match status" value="1"/>
</dbReference>
<evidence type="ECO:0000313" key="2">
    <source>
        <dbReference type="EMBL" id="NCU63033.1"/>
    </source>
</evidence>
<keyword evidence="1" id="KW-0812">Transmembrane</keyword>
<comment type="caution">
    <text evidence="2">The sequence shown here is derived from an EMBL/GenBank/DDBJ whole genome shotgun (WGS) entry which is preliminary data.</text>
</comment>
<sequence>MKNSINIKNKDNITFGVLFFILFLIIGIYPLKSGGVIRIWSVVLSSLFLIITIIRPNLFTFLNRLWIQFGILLGKIISPVVMGLVFFFVVTPIGILVRILKKDVMGLKRGTSSYWINREDKVQSMKKQF</sequence>
<gene>
    <name evidence="2" type="ORF">EBV78_02950</name>
</gene>
<dbReference type="AlphaFoldDB" id="A0A845S5L0"/>
<feature type="transmembrane region" description="Helical" evidence="1">
    <location>
        <begin position="37"/>
        <end position="54"/>
    </location>
</feature>